<dbReference type="InterPro" id="IPR022742">
    <property type="entry name" value="Hydrolase_4"/>
</dbReference>
<evidence type="ECO:0000313" key="7">
    <source>
        <dbReference type="Proteomes" id="UP000825935"/>
    </source>
</evidence>
<dbReference type="Pfam" id="PF03982">
    <property type="entry name" value="DAGAT"/>
    <property type="match status" value="1"/>
</dbReference>
<dbReference type="OrthoDB" id="44277at2759"/>
<feature type="region of interest" description="Disordered" evidence="4">
    <location>
        <begin position="74"/>
        <end position="104"/>
    </location>
</feature>
<dbReference type="InterPro" id="IPR029058">
    <property type="entry name" value="AB_hydrolase_fold"/>
</dbReference>
<dbReference type="GO" id="GO:0016020">
    <property type="term" value="C:membrane"/>
    <property type="evidence" value="ECO:0007669"/>
    <property type="project" value="TreeGrafter"/>
</dbReference>
<dbReference type="GO" id="GO:0019432">
    <property type="term" value="P:triglyceride biosynthetic process"/>
    <property type="evidence" value="ECO:0007669"/>
    <property type="project" value="UniProtKB-ARBA"/>
</dbReference>
<evidence type="ECO:0000256" key="3">
    <source>
        <dbReference type="ARBA" id="ARBA00023315"/>
    </source>
</evidence>
<dbReference type="EMBL" id="CM035440">
    <property type="protein sequence ID" value="KAH7282002.1"/>
    <property type="molecule type" value="Genomic_DNA"/>
</dbReference>
<evidence type="ECO:0000259" key="5">
    <source>
        <dbReference type="Pfam" id="PF12146"/>
    </source>
</evidence>
<comment type="similarity">
    <text evidence="1">Belongs to the diacylglycerol acyltransferase family.</text>
</comment>
<organism evidence="6 7">
    <name type="scientific">Ceratopteris richardii</name>
    <name type="common">Triangle waterfern</name>
    <dbReference type="NCBI Taxonomy" id="49495"/>
    <lineage>
        <taxon>Eukaryota</taxon>
        <taxon>Viridiplantae</taxon>
        <taxon>Streptophyta</taxon>
        <taxon>Embryophyta</taxon>
        <taxon>Tracheophyta</taxon>
        <taxon>Polypodiopsida</taxon>
        <taxon>Polypodiidae</taxon>
        <taxon>Polypodiales</taxon>
        <taxon>Pteridineae</taxon>
        <taxon>Pteridaceae</taxon>
        <taxon>Parkerioideae</taxon>
        <taxon>Ceratopteris</taxon>
    </lineage>
</organism>
<protein>
    <recommendedName>
        <fullName evidence="5">Serine aminopeptidase S33 domain-containing protein</fullName>
    </recommendedName>
</protein>
<feature type="domain" description="Serine aminopeptidase S33" evidence="5">
    <location>
        <begin position="241"/>
        <end position="444"/>
    </location>
</feature>
<dbReference type="InterPro" id="IPR007130">
    <property type="entry name" value="DAGAT"/>
</dbReference>
<dbReference type="Proteomes" id="UP000825935">
    <property type="component" value="Chromosome 35"/>
</dbReference>
<dbReference type="SUPFAM" id="SSF53474">
    <property type="entry name" value="alpha/beta-Hydrolases"/>
    <property type="match status" value="1"/>
</dbReference>
<feature type="compositionally biased region" description="Low complexity" evidence="4">
    <location>
        <begin position="134"/>
        <end position="154"/>
    </location>
</feature>
<comment type="caution">
    <text evidence="6">The sequence shown here is derived from an EMBL/GenBank/DDBJ whole genome shotgun (WGS) entry which is preliminary data.</text>
</comment>
<keyword evidence="2" id="KW-0808">Transferase</keyword>
<accession>A0A8T2QD76</accession>
<evidence type="ECO:0000256" key="2">
    <source>
        <dbReference type="ARBA" id="ARBA00022679"/>
    </source>
</evidence>
<feature type="region of interest" description="Disordered" evidence="4">
    <location>
        <begin position="134"/>
        <end position="155"/>
    </location>
</feature>
<dbReference type="OMA" id="SMPSEFH"/>
<dbReference type="GO" id="GO:0004144">
    <property type="term" value="F:diacylglycerol O-acyltransferase activity"/>
    <property type="evidence" value="ECO:0007669"/>
    <property type="project" value="UniProtKB-ARBA"/>
</dbReference>
<dbReference type="PANTHER" id="PTHR22753:SF14">
    <property type="entry name" value="MONOACYLGLYCEROL_DIACYLGLYCEROL O-ACYLTRANSFERASE"/>
    <property type="match status" value="1"/>
</dbReference>
<keyword evidence="3" id="KW-0012">Acyltransferase</keyword>
<keyword evidence="7" id="KW-1185">Reference proteome</keyword>
<evidence type="ECO:0000256" key="1">
    <source>
        <dbReference type="ARBA" id="ARBA00005420"/>
    </source>
</evidence>
<dbReference type="AlphaFoldDB" id="A0A8T2QD76"/>
<sequence>MDALQQAHLSSGDRALVAYNIHMNFISFHAGVSLRLSAFEKKHARTFSFCAMRAGHSPRGSDSISNSERVLPIGANGILKPGDSRPATPITSKEKAKDGNYSSLSSSFRVNGTVGTSQATNTTRSVSEAFPSSGLSLSSSASPSTALSSPSPSSRLVELPQKFRGVKDYMQRALEFLETEDNYLCWFCPLECGAPPKDAPLLLFLPGIDGTGLGIIRHYESLGRMFEVWCLHIPTKDRTPFEGLVKHVETAIIEASHKTPSKPIYLVGDSFGGSLALAVAARNPGMDLVLVLANPSTSIENSQLQPLFPILERFPDPIYQAVPYLLGFVMGDPVRMASATVDTKLTEIEKIQMLCNNLVSMVPVLGDLAEVIPKKSLQWKLELLKAGALYANSRLHAVKGQVLILASGKDQLLPSRLEAERLQKALPNCVVRYYKDAGHSLLLEDGLDLGNVIRGALMYRKSKKFDPVADYVYPTTKEAFEIIDNNKFLLKMTSPVFFSTKEDGTIVRGLSGVPEEGPILLVGYHMLMGMELYVLYMELMKRNQLLRGVAHPVLFTRFLEQGVVEPGYVDDIRIFGGFPLGKKNFFKVLSRRECALLYPGGAREALHRKGEAYKLFWPEQSEFVRAAARFGYTIVPFGAVGEDDLVEELLDYNDMKRIPFILDIFKEVNANTPKIRPGQSGEVADQYMHLPLLAPKVPGRFYFRFGKPFRTSGRETELQNKEIAGSVYRQIKDEVEQCLNYLLRKREEDPYRSLFPRLFYESLWGEEWQASTFDPSDDLRQ</sequence>
<dbReference type="Pfam" id="PF12146">
    <property type="entry name" value="Hydrolase_4"/>
    <property type="match status" value="1"/>
</dbReference>
<gene>
    <name evidence="6" type="ORF">KP509_35G007500</name>
</gene>
<dbReference type="CDD" id="cd07987">
    <property type="entry name" value="LPLAT_MGAT-like"/>
    <property type="match status" value="1"/>
</dbReference>
<dbReference type="PANTHER" id="PTHR22753">
    <property type="entry name" value="TRANSMEMBRANE PROTEIN 68"/>
    <property type="match status" value="1"/>
</dbReference>
<name>A0A8T2QD76_CERRI</name>
<proteinExistence type="inferred from homology"/>
<evidence type="ECO:0000256" key="4">
    <source>
        <dbReference type="SAM" id="MobiDB-lite"/>
    </source>
</evidence>
<evidence type="ECO:0000313" key="6">
    <source>
        <dbReference type="EMBL" id="KAH7282002.1"/>
    </source>
</evidence>
<dbReference type="Gene3D" id="3.40.50.1820">
    <property type="entry name" value="alpha/beta hydrolase"/>
    <property type="match status" value="1"/>
</dbReference>
<reference evidence="6" key="1">
    <citation type="submission" date="2021-08" db="EMBL/GenBank/DDBJ databases">
        <title>WGS assembly of Ceratopteris richardii.</title>
        <authorList>
            <person name="Marchant D.B."/>
            <person name="Chen G."/>
            <person name="Jenkins J."/>
            <person name="Shu S."/>
            <person name="Leebens-Mack J."/>
            <person name="Grimwood J."/>
            <person name="Schmutz J."/>
            <person name="Soltis P."/>
            <person name="Soltis D."/>
            <person name="Chen Z.-H."/>
        </authorList>
    </citation>
    <scope>NUCLEOTIDE SEQUENCE</scope>
    <source>
        <strain evidence="6">Whitten #5841</strain>
        <tissue evidence="6">Leaf</tissue>
    </source>
</reference>